<protein>
    <submittedName>
        <fullName evidence="1">Uncharacterized protein</fullName>
    </submittedName>
</protein>
<sequence length="19" mass="2206">MEGGYLTKNPMLYMEMLSP</sequence>
<evidence type="ECO:0000313" key="1">
    <source>
        <dbReference type="EMBL" id="KAK7851756.1"/>
    </source>
</evidence>
<comment type="caution">
    <text evidence="1">The sequence shown here is derived from an EMBL/GenBank/DDBJ whole genome shotgun (WGS) entry which is preliminary data.</text>
</comment>
<keyword evidence="2" id="KW-1185">Reference proteome</keyword>
<dbReference type="EMBL" id="PKMF04000083">
    <property type="protein sequence ID" value="KAK7851756.1"/>
    <property type="molecule type" value="Genomic_DNA"/>
</dbReference>
<accession>A0AAW0LLH9</accession>
<reference evidence="1 2" key="1">
    <citation type="journal article" date="2018" name="Sci. Data">
        <title>The draft genome sequence of cork oak.</title>
        <authorList>
            <person name="Ramos A.M."/>
            <person name="Usie A."/>
            <person name="Barbosa P."/>
            <person name="Barros P.M."/>
            <person name="Capote T."/>
            <person name="Chaves I."/>
            <person name="Simoes F."/>
            <person name="Abreu I."/>
            <person name="Carrasquinho I."/>
            <person name="Faro C."/>
            <person name="Guimaraes J.B."/>
            <person name="Mendonca D."/>
            <person name="Nobrega F."/>
            <person name="Rodrigues L."/>
            <person name="Saibo N.J.M."/>
            <person name="Varela M.C."/>
            <person name="Egas C."/>
            <person name="Matos J."/>
            <person name="Miguel C.M."/>
            <person name="Oliveira M.M."/>
            <person name="Ricardo C.P."/>
            <person name="Goncalves S."/>
        </authorList>
    </citation>
    <scope>NUCLEOTIDE SEQUENCE [LARGE SCALE GENOMIC DNA]</scope>
    <source>
        <strain evidence="2">cv. HL8</strain>
    </source>
</reference>
<gene>
    <name evidence="1" type="ORF">CFP56_041039</name>
</gene>
<name>A0AAW0LLH9_QUESU</name>
<dbReference type="Proteomes" id="UP000237347">
    <property type="component" value="Unassembled WGS sequence"/>
</dbReference>
<evidence type="ECO:0000313" key="2">
    <source>
        <dbReference type="Proteomes" id="UP000237347"/>
    </source>
</evidence>
<organism evidence="1 2">
    <name type="scientific">Quercus suber</name>
    <name type="common">Cork oak</name>
    <dbReference type="NCBI Taxonomy" id="58331"/>
    <lineage>
        <taxon>Eukaryota</taxon>
        <taxon>Viridiplantae</taxon>
        <taxon>Streptophyta</taxon>
        <taxon>Embryophyta</taxon>
        <taxon>Tracheophyta</taxon>
        <taxon>Spermatophyta</taxon>
        <taxon>Magnoliopsida</taxon>
        <taxon>eudicotyledons</taxon>
        <taxon>Gunneridae</taxon>
        <taxon>Pentapetalae</taxon>
        <taxon>rosids</taxon>
        <taxon>fabids</taxon>
        <taxon>Fagales</taxon>
        <taxon>Fagaceae</taxon>
        <taxon>Quercus</taxon>
    </lineage>
</organism>
<dbReference type="AlphaFoldDB" id="A0AAW0LLH9"/>
<proteinExistence type="predicted"/>